<feature type="domain" description="Catalase immune-responsive" evidence="3">
    <location>
        <begin position="136"/>
        <end position="186"/>
    </location>
</feature>
<organism evidence="4 5">
    <name type="scientific">Brassica carinata</name>
    <name type="common">Ethiopian mustard</name>
    <name type="synonym">Abyssinian cabbage</name>
    <dbReference type="NCBI Taxonomy" id="52824"/>
    <lineage>
        <taxon>Eukaryota</taxon>
        <taxon>Viridiplantae</taxon>
        <taxon>Streptophyta</taxon>
        <taxon>Embryophyta</taxon>
        <taxon>Tracheophyta</taxon>
        <taxon>Spermatophyta</taxon>
        <taxon>Magnoliopsida</taxon>
        <taxon>eudicotyledons</taxon>
        <taxon>Gunneridae</taxon>
        <taxon>Pentapetalae</taxon>
        <taxon>rosids</taxon>
        <taxon>malvids</taxon>
        <taxon>Brassicales</taxon>
        <taxon>Brassicaceae</taxon>
        <taxon>Brassiceae</taxon>
        <taxon>Brassica</taxon>
    </lineage>
</organism>
<keyword evidence="5" id="KW-1185">Reference proteome</keyword>
<comment type="cofactor">
    <cofactor evidence="1">
        <name>heme</name>
        <dbReference type="ChEBI" id="CHEBI:30413"/>
    </cofactor>
</comment>
<evidence type="ECO:0000256" key="2">
    <source>
        <dbReference type="ARBA" id="ARBA00012314"/>
    </source>
</evidence>
<reference evidence="4 5" key="1">
    <citation type="submission" date="2020-02" db="EMBL/GenBank/DDBJ databases">
        <authorList>
            <person name="Ma Q."/>
            <person name="Huang Y."/>
            <person name="Song X."/>
            <person name="Pei D."/>
        </authorList>
    </citation>
    <scope>NUCLEOTIDE SEQUENCE [LARGE SCALE GENOMIC DNA]</scope>
    <source>
        <strain evidence="4">Sxm20200214</strain>
        <tissue evidence="4">Leaf</tissue>
    </source>
</reference>
<dbReference type="GO" id="GO:0020037">
    <property type="term" value="F:heme binding"/>
    <property type="evidence" value="ECO:0007669"/>
    <property type="project" value="InterPro"/>
</dbReference>
<accession>A0A8X7TM55</accession>
<dbReference type="OrthoDB" id="9927103at2759"/>
<dbReference type="GO" id="GO:0042542">
    <property type="term" value="P:response to hydrogen peroxide"/>
    <property type="evidence" value="ECO:0007669"/>
    <property type="project" value="TreeGrafter"/>
</dbReference>
<dbReference type="EC" id="1.11.1.6" evidence="2"/>
<proteinExistence type="predicted"/>
<dbReference type="Gene3D" id="2.40.180.10">
    <property type="entry name" value="Catalase core domain"/>
    <property type="match status" value="1"/>
</dbReference>
<dbReference type="Pfam" id="PF06628">
    <property type="entry name" value="Catalase-rel"/>
    <property type="match status" value="1"/>
</dbReference>
<dbReference type="PANTHER" id="PTHR11465">
    <property type="entry name" value="CATALASE"/>
    <property type="match status" value="1"/>
</dbReference>
<dbReference type="GO" id="GO:0004096">
    <property type="term" value="F:catalase activity"/>
    <property type="evidence" value="ECO:0007669"/>
    <property type="project" value="UniProtKB-EC"/>
</dbReference>
<evidence type="ECO:0000313" key="4">
    <source>
        <dbReference type="EMBL" id="KAG2246992.1"/>
    </source>
</evidence>
<protein>
    <recommendedName>
        <fullName evidence="2">catalase</fullName>
        <ecNumber evidence="2">1.11.1.6</ecNumber>
    </recommendedName>
</protein>
<dbReference type="AlphaFoldDB" id="A0A8X7TM55"/>
<evidence type="ECO:0000256" key="1">
    <source>
        <dbReference type="ARBA" id="ARBA00001971"/>
    </source>
</evidence>
<dbReference type="SUPFAM" id="SSF56634">
    <property type="entry name" value="Heme-dependent catalase-like"/>
    <property type="match status" value="1"/>
</dbReference>
<dbReference type="Proteomes" id="UP000886595">
    <property type="component" value="Unassembled WGS sequence"/>
</dbReference>
<dbReference type="EMBL" id="JAAMPC010000017">
    <property type="protein sequence ID" value="KAG2246992.1"/>
    <property type="molecule type" value="Genomic_DNA"/>
</dbReference>
<comment type="caution">
    <text evidence="4">The sequence shown here is derived from an EMBL/GenBank/DDBJ whole genome shotgun (WGS) entry which is preliminary data.</text>
</comment>
<name>A0A8X7TM55_BRACI</name>
<dbReference type="GO" id="GO:0005886">
    <property type="term" value="C:plasma membrane"/>
    <property type="evidence" value="ECO:0007669"/>
    <property type="project" value="TreeGrafter"/>
</dbReference>
<evidence type="ECO:0000259" key="3">
    <source>
        <dbReference type="Pfam" id="PF06628"/>
    </source>
</evidence>
<dbReference type="GO" id="GO:0042744">
    <property type="term" value="P:hydrogen peroxide catabolic process"/>
    <property type="evidence" value="ECO:0007669"/>
    <property type="project" value="TreeGrafter"/>
</dbReference>
<gene>
    <name evidence="4" type="ORF">Bca52824_086620</name>
</gene>
<dbReference type="GO" id="GO:0005777">
    <property type="term" value="C:peroxisome"/>
    <property type="evidence" value="ECO:0007669"/>
    <property type="project" value="TreeGrafter"/>
</dbReference>
<dbReference type="InterPro" id="IPR020835">
    <property type="entry name" value="Catalase_sf"/>
</dbReference>
<dbReference type="PANTHER" id="PTHR11465:SF23">
    <property type="entry name" value="CATALASE-2"/>
    <property type="match status" value="1"/>
</dbReference>
<sequence length="286" mass="32711">MAIRSYGARNVVFLRRDSGTCRAFPAKPEEMVIGLGEDKTVMINLRQESKKPISLENLFEVVADDLQSMNDNLLSIVGAENPVLISAAEQIFCAGGKKMRALVNYFPSRYDPVRHAEKYPTPPAVCYGNRERCIIEKENNFKEPGDRYRSFTPERQERFIGRWIDALSDPPITHEIRSIWISYWSQGFQRVSSMAPGWVFLRASSLQNSSTRTFSVMLRLKADAFLWCGASVLSLCFDSVWRQSRFFQLRVLFLLFSKTSSEVVALGCSRWSSLWHAWICSHPSIT</sequence>
<dbReference type="InterPro" id="IPR010582">
    <property type="entry name" value="Catalase_immune_responsive"/>
</dbReference>
<evidence type="ECO:0000313" key="5">
    <source>
        <dbReference type="Proteomes" id="UP000886595"/>
    </source>
</evidence>
<dbReference type="InterPro" id="IPR018028">
    <property type="entry name" value="Catalase"/>
</dbReference>